<reference evidence="3" key="1">
    <citation type="submission" date="2020-09" db="EMBL/GenBank/DDBJ databases">
        <title>A novel bacterium of genus Mangrovicoccus, isolated from South China Sea.</title>
        <authorList>
            <person name="Huang H."/>
            <person name="Mo K."/>
            <person name="Hu Y."/>
        </authorList>
    </citation>
    <scope>NUCLEOTIDE SEQUENCE</scope>
    <source>
        <strain evidence="3">HB182678</strain>
    </source>
</reference>
<evidence type="ECO:0000313" key="4">
    <source>
        <dbReference type="Proteomes" id="UP000609121"/>
    </source>
</evidence>
<keyword evidence="1" id="KW-0560">Oxidoreductase</keyword>
<feature type="domain" description="FAD dependent oxidoreductase" evidence="2">
    <location>
        <begin position="5"/>
        <end position="328"/>
    </location>
</feature>
<evidence type="ECO:0000313" key="3">
    <source>
        <dbReference type="EMBL" id="MBE3640091.1"/>
    </source>
</evidence>
<dbReference type="InterPro" id="IPR006076">
    <property type="entry name" value="FAD-dep_OxRdtase"/>
</dbReference>
<name>A0A8J6ZDT9_9RHOB</name>
<evidence type="ECO:0000259" key="2">
    <source>
        <dbReference type="Pfam" id="PF01266"/>
    </source>
</evidence>
<dbReference type="Proteomes" id="UP000609121">
    <property type="component" value="Unassembled WGS sequence"/>
</dbReference>
<protein>
    <submittedName>
        <fullName evidence="3">FAD-binding oxidoreductase</fullName>
    </submittedName>
</protein>
<dbReference type="SUPFAM" id="SSF51971">
    <property type="entry name" value="Nucleotide-binding domain"/>
    <property type="match status" value="1"/>
</dbReference>
<dbReference type="GO" id="GO:0005737">
    <property type="term" value="C:cytoplasm"/>
    <property type="evidence" value="ECO:0007669"/>
    <property type="project" value="TreeGrafter"/>
</dbReference>
<evidence type="ECO:0000256" key="1">
    <source>
        <dbReference type="ARBA" id="ARBA00023002"/>
    </source>
</evidence>
<dbReference type="PANTHER" id="PTHR13847:SF289">
    <property type="entry name" value="GLYCINE OXIDASE"/>
    <property type="match status" value="1"/>
</dbReference>
<dbReference type="Gene3D" id="3.30.9.10">
    <property type="entry name" value="D-Amino Acid Oxidase, subunit A, domain 2"/>
    <property type="match status" value="2"/>
</dbReference>
<accession>A0A8J6ZDT9</accession>
<gene>
    <name evidence="3" type="ORF">ICN82_17945</name>
</gene>
<dbReference type="RefSeq" id="WP_193185623.1">
    <property type="nucleotide sequence ID" value="NZ_JACVXA010000071.1"/>
</dbReference>
<dbReference type="PANTHER" id="PTHR13847">
    <property type="entry name" value="SARCOSINE DEHYDROGENASE-RELATED"/>
    <property type="match status" value="1"/>
</dbReference>
<dbReference type="AlphaFoldDB" id="A0A8J6ZDT9"/>
<dbReference type="Pfam" id="PF01266">
    <property type="entry name" value="DAO"/>
    <property type="match status" value="1"/>
</dbReference>
<dbReference type="InterPro" id="IPR036188">
    <property type="entry name" value="FAD/NAD-bd_sf"/>
</dbReference>
<dbReference type="SUPFAM" id="SSF54373">
    <property type="entry name" value="FAD-linked reductases, C-terminal domain"/>
    <property type="match status" value="1"/>
</dbReference>
<proteinExistence type="predicted"/>
<keyword evidence="4" id="KW-1185">Reference proteome</keyword>
<dbReference type="EMBL" id="JACVXA010000071">
    <property type="protein sequence ID" value="MBE3640091.1"/>
    <property type="molecule type" value="Genomic_DNA"/>
</dbReference>
<dbReference type="GO" id="GO:0016491">
    <property type="term" value="F:oxidoreductase activity"/>
    <property type="evidence" value="ECO:0007669"/>
    <property type="project" value="UniProtKB-KW"/>
</dbReference>
<dbReference type="Gene3D" id="3.50.50.60">
    <property type="entry name" value="FAD/NAD(P)-binding domain"/>
    <property type="match status" value="2"/>
</dbReference>
<comment type="caution">
    <text evidence="3">The sequence shown here is derived from an EMBL/GenBank/DDBJ whole genome shotgun (WGS) entry which is preliminary data.</text>
</comment>
<sequence>MSGIDVTIRGAGIFGLSIAYACAARGARVRVIDPGGIGAGSSGGIVGALAPHVPERWNPKKAFQFESLRMAPEFWAGVARTGGRDPGYLRSGRLQPLADAAAVELARLRAAEAATLWQGFAAWRVVEAAAHAGWAPPSPTGLLIEDTLTARLHPRMAGQALAAAVTALGGEIAGSGPETGALVLATGWRGLLDLNAELGQPAGAGIKGQAALFRAGACALPQIFAGGLHVVPHADGTVAVGSTSERDFAAPDTTDAQCDALIAAARALCPLLEGAPVIERWAGVRPRARSRAPMLGRHPGRDGVFIANGGFKIGFGMAPLVAEVMADLVLDGRDRIPEGFRVADSLKG</sequence>
<organism evidence="3 4">
    <name type="scientific">Mangrovicoccus algicola</name>
    <dbReference type="NCBI Taxonomy" id="2771008"/>
    <lineage>
        <taxon>Bacteria</taxon>
        <taxon>Pseudomonadati</taxon>
        <taxon>Pseudomonadota</taxon>
        <taxon>Alphaproteobacteria</taxon>
        <taxon>Rhodobacterales</taxon>
        <taxon>Paracoccaceae</taxon>
        <taxon>Mangrovicoccus</taxon>
    </lineage>
</organism>